<reference evidence="2" key="1">
    <citation type="submission" date="2024-05" db="EMBL/GenBank/DDBJ databases">
        <title>Whole-Genome Sequence of CFS9, a Potential Fish Probiotic Isolated from the Body Surface of Silurus asotus.</title>
        <authorList>
            <person name="Kojima M."/>
            <person name="Tobioka K."/>
            <person name="Yokota K."/>
            <person name="Nakatani H."/>
            <person name="Hori K."/>
            <person name="Tamaru Y."/>
            <person name="Okazaki F."/>
        </authorList>
    </citation>
    <scope>NUCLEOTIDE SEQUENCE</scope>
    <source>
        <strain evidence="2">CFS9</strain>
    </source>
</reference>
<organism evidence="2">
    <name type="scientific">Flavobacterium sp. CFS9</name>
    <dbReference type="NCBI Taxonomy" id="3143118"/>
    <lineage>
        <taxon>Bacteria</taxon>
        <taxon>Pseudomonadati</taxon>
        <taxon>Bacteroidota</taxon>
        <taxon>Flavobacteriia</taxon>
        <taxon>Flavobacteriales</taxon>
        <taxon>Flavobacteriaceae</taxon>
        <taxon>Flavobacterium</taxon>
    </lineage>
</organism>
<name>A0AAT9H3A6_9FLAO</name>
<evidence type="ECO:0000256" key="1">
    <source>
        <dbReference type="SAM" id="Phobius"/>
    </source>
</evidence>
<dbReference type="RefSeq" id="WP_369615153.1">
    <property type="nucleotide sequence ID" value="NZ_AP031573.1"/>
</dbReference>
<dbReference type="AlphaFoldDB" id="A0AAT9H3A6"/>
<protein>
    <submittedName>
        <fullName evidence="2">Uncharacterized protein</fullName>
    </submittedName>
</protein>
<sequence length="83" mass="9306">MFTNNLFRFNYPLQGHMPAEEAGLNIAAFKGQTALFFAVVSVADTPCLIKLNLSAHITPFLAQLHFGLLSFIFLVFWVVNNVF</sequence>
<keyword evidence="1" id="KW-0812">Transmembrane</keyword>
<feature type="transmembrane region" description="Helical" evidence="1">
    <location>
        <begin position="60"/>
        <end position="79"/>
    </location>
</feature>
<evidence type="ECO:0000313" key="2">
    <source>
        <dbReference type="EMBL" id="BFM44002.1"/>
    </source>
</evidence>
<dbReference type="EMBL" id="AP031573">
    <property type="protein sequence ID" value="BFM44002.1"/>
    <property type="molecule type" value="Genomic_DNA"/>
</dbReference>
<accession>A0AAT9H3A6</accession>
<keyword evidence="1" id="KW-1133">Transmembrane helix</keyword>
<proteinExistence type="predicted"/>
<keyword evidence="1" id="KW-0472">Membrane</keyword>
<gene>
    <name evidence="2" type="ORF">CFS9_26430</name>
</gene>